<feature type="compositionally biased region" description="Basic and acidic residues" evidence="1">
    <location>
        <begin position="44"/>
        <end position="59"/>
    </location>
</feature>
<dbReference type="EMBL" id="JBJUIK010000015">
    <property type="protein sequence ID" value="KAL3501170.1"/>
    <property type="molecule type" value="Genomic_DNA"/>
</dbReference>
<evidence type="ECO:0000313" key="2">
    <source>
        <dbReference type="EMBL" id="KAL3501170.1"/>
    </source>
</evidence>
<evidence type="ECO:0000256" key="1">
    <source>
        <dbReference type="SAM" id="MobiDB-lite"/>
    </source>
</evidence>
<evidence type="ECO:0008006" key="4">
    <source>
        <dbReference type="Google" id="ProtNLM"/>
    </source>
</evidence>
<dbReference type="Proteomes" id="UP001630127">
    <property type="component" value="Unassembled WGS sequence"/>
</dbReference>
<organism evidence="2 3">
    <name type="scientific">Cinchona calisaya</name>
    <dbReference type="NCBI Taxonomy" id="153742"/>
    <lineage>
        <taxon>Eukaryota</taxon>
        <taxon>Viridiplantae</taxon>
        <taxon>Streptophyta</taxon>
        <taxon>Embryophyta</taxon>
        <taxon>Tracheophyta</taxon>
        <taxon>Spermatophyta</taxon>
        <taxon>Magnoliopsida</taxon>
        <taxon>eudicotyledons</taxon>
        <taxon>Gunneridae</taxon>
        <taxon>Pentapetalae</taxon>
        <taxon>asterids</taxon>
        <taxon>lamiids</taxon>
        <taxon>Gentianales</taxon>
        <taxon>Rubiaceae</taxon>
        <taxon>Cinchonoideae</taxon>
        <taxon>Cinchoneae</taxon>
        <taxon>Cinchona</taxon>
    </lineage>
</organism>
<name>A0ABD2Y314_9GENT</name>
<gene>
    <name evidence="2" type="ORF">ACH5RR_035619</name>
</gene>
<feature type="compositionally biased region" description="Polar residues" evidence="1">
    <location>
        <begin position="1"/>
        <end position="14"/>
    </location>
</feature>
<evidence type="ECO:0000313" key="3">
    <source>
        <dbReference type="Proteomes" id="UP001630127"/>
    </source>
</evidence>
<proteinExistence type="predicted"/>
<sequence>MDTSSNEGDSFNWNTEDELEIDGISSSSTHQEQIADYAPALENSPEKEHGLDNPRHVEPQIHSQDVLSDEEIGENEESTNAFVGKDEIVSILVEMGYQAEEALDAIDKCGITNISCIDTTVEELSEFIVASQFASDDGDARCHQQQNLRVTFANLLLLGTWA</sequence>
<protein>
    <recommendedName>
        <fullName evidence="4">UBA domain-containing protein</fullName>
    </recommendedName>
</protein>
<dbReference type="AlphaFoldDB" id="A0ABD2Y314"/>
<comment type="caution">
    <text evidence="2">The sequence shown here is derived from an EMBL/GenBank/DDBJ whole genome shotgun (WGS) entry which is preliminary data.</text>
</comment>
<feature type="region of interest" description="Disordered" evidence="1">
    <location>
        <begin position="1"/>
        <end position="59"/>
    </location>
</feature>
<reference evidence="2 3" key="1">
    <citation type="submission" date="2024-11" db="EMBL/GenBank/DDBJ databases">
        <title>A near-complete genome assembly of Cinchona calisaya.</title>
        <authorList>
            <person name="Lian D.C."/>
            <person name="Zhao X.W."/>
            <person name="Wei L."/>
        </authorList>
    </citation>
    <scope>NUCLEOTIDE SEQUENCE [LARGE SCALE GENOMIC DNA]</scope>
    <source>
        <tissue evidence="2">Nenye</tissue>
    </source>
</reference>
<accession>A0ABD2Y314</accession>
<keyword evidence="3" id="KW-1185">Reference proteome</keyword>